<dbReference type="InterPro" id="IPR052091">
    <property type="entry name" value="Beta-ala_Activ/Resist"/>
</dbReference>
<evidence type="ECO:0000259" key="1">
    <source>
        <dbReference type="Pfam" id="PF00501"/>
    </source>
</evidence>
<dbReference type="Gene3D" id="3.30.300.30">
    <property type="match status" value="1"/>
</dbReference>
<dbReference type="InterPro" id="IPR018391">
    <property type="entry name" value="PQQ_b-propeller_rpt"/>
</dbReference>
<dbReference type="InterPro" id="IPR015943">
    <property type="entry name" value="WD40/YVTN_repeat-like_dom_sf"/>
</dbReference>
<dbReference type="SMART" id="SM00564">
    <property type="entry name" value="PQQ"/>
    <property type="match status" value="4"/>
</dbReference>
<organism evidence="4">
    <name type="scientific">Musca domestica</name>
    <name type="common">House fly</name>
    <dbReference type="NCBI Taxonomy" id="7370"/>
    <lineage>
        <taxon>Eukaryota</taxon>
        <taxon>Metazoa</taxon>
        <taxon>Ecdysozoa</taxon>
        <taxon>Arthropoda</taxon>
        <taxon>Hexapoda</taxon>
        <taxon>Insecta</taxon>
        <taxon>Pterygota</taxon>
        <taxon>Neoptera</taxon>
        <taxon>Endopterygota</taxon>
        <taxon>Diptera</taxon>
        <taxon>Brachycera</taxon>
        <taxon>Muscomorpha</taxon>
        <taxon>Muscoidea</taxon>
        <taxon>Muscidae</taxon>
        <taxon>Musca</taxon>
    </lineage>
</organism>
<dbReference type="InterPro" id="IPR011047">
    <property type="entry name" value="Quinoprotein_ADH-like_sf"/>
</dbReference>
<dbReference type="InterPro" id="IPR042099">
    <property type="entry name" value="ANL_N_sf"/>
</dbReference>
<sequence>MDPCYKLNHLKLFSDNIFANGIKYTTIIGEIEKCLKSFQEYGLKTAVGFAIDMSEHNVETCTLILCILNFDCHFFCVDFKYNKDDTLLLQSSGVEYMISDDPQIFNQALWKLYGSFIVFETTYFVGKIKTAQTTEHLEICYTISTSGSTGTPKIVHVPFSCIYPNIKALCSILEITQHDKILLVSPPTFDPFVVEFFMAIEKGASLIVVNRTSRLTPSANVLRKITILQTTPSVLRSFGTRNIRDLFHPKSSLRCLLLGGEEFPSMQEIQLWLPRQVAPTPKPVRIFNIYGITEYSCWATINECTHLFGNGNLGIALGKPLDNVTKLQINAIDDDMPLPEGSACKGELLIGSFVRHCYIPQFDKNMHAWRDNEIIFRRTGDLVERDAEGNLYYIGRVNNCIKRLGKRLCLDSLENKLGRLFKQKAICIWHNTSKQLLICFVSEKQEDAHAKQNLQSVLKNELCDYEQPDQIKFINEIPLSKHGKIDRHQLLKNIVEAKEKISETPLTILKSFLDNVLGIKMANITNKTESPKKRLKNNLELSFTAAGGTSFHALSLSMQIGEIMQDSDTQRQLLEMLLSSETTLQNITHFLKNYSRPRPIAKSLAEAMLRIPSNINMLDIKMLWRADLRRCVDASPSIHDNVVSVGSHSHIVLSFNTKTGEEVSRVNLSDRIECPVVFISRDLATVGCYDGILYGFDFRRGKISWQLNVHGMIKAKPIVTKELIIVASYAEEFNIHAFELKTLSSVWQFKLGNKGIFSSPLQISDDLILFCNLDGYYALIEITSGFPKWIKQLESPIFSTPAQLETVSKELILAEVKGRVVVCSSENGDEIAYFQADGNIFSGITVQQANSNENVQLFFGCHDKNVYCLNYKTTTKHLSFLWKIGLNAAVYSTPIVGFEGTLVACSTKGSVVLIDLRTSQLKGIYSINGEIFSTPCISDNKYIYVGSRDNFLYALEAH</sequence>
<reference evidence="4" key="2">
    <citation type="submission" date="2020-05" db="UniProtKB">
        <authorList>
            <consortium name="EnsemblMetazoa"/>
        </authorList>
    </citation>
    <scope>IDENTIFICATION</scope>
    <source>
        <strain evidence="4">Aabys</strain>
    </source>
</reference>
<dbReference type="VEuPathDB" id="VectorBase:MDOA013955"/>
<dbReference type="Gene3D" id="2.130.10.10">
    <property type="entry name" value="YVTN repeat-like/Quinoprotein amine dehydrogenase"/>
    <property type="match status" value="2"/>
</dbReference>
<dbReference type="EnsemblMetazoa" id="MDOA013955-RE">
    <property type="protein sequence ID" value="MDOA013955-PE"/>
    <property type="gene ID" value="MDOA013955"/>
</dbReference>
<name>A0A1I8ND51_MUSDO</name>
<feature type="domain" description="Pyrrolo-quinoline quinone repeat" evidence="2">
    <location>
        <begin position="628"/>
        <end position="956"/>
    </location>
</feature>
<dbReference type="EnsemblMetazoa" id="MDOA013955-RD">
    <property type="protein sequence ID" value="MDOA013955-PD"/>
    <property type="gene ID" value="MDOA013955"/>
</dbReference>
<evidence type="ECO:0000259" key="2">
    <source>
        <dbReference type="Pfam" id="PF13570"/>
    </source>
</evidence>
<dbReference type="GO" id="GO:0043041">
    <property type="term" value="P:amino acid activation for nonribosomal peptide biosynthetic process"/>
    <property type="evidence" value="ECO:0007669"/>
    <property type="project" value="TreeGrafter"/>
</dbReference>
<feature type="domain" description="AMP-dependent synthetase/ligase" evidence="1">
    <location>
        <begin position="130"/>
        <end position="351"/>
    </location>
</feature>
<dbReference type="InterPro" id="IPR002372">
    <property type="entry name" value="PQQ_rpt_dom"/>
</dbReference>
<accession>A0A1I8ND51</accession>
<dbReference type="PANTHER" id="PTHR44394">
    <property type="entry name" value="BETA-ALANINE-ACTIVATING ENZYME"/>
    <property type="match status" value="1"/>
</dbReference>
<protein>
    <submittedName>
        <fullName evidence="4">Uncharacterized protein</fullName>
    </submittedName>
</protein>
<dbReference type="EnsemblMetazoa" id="MDOA013955-RG">
    <property type="protein sequence ID" value="MDOA013955-PG"/>
    <property type="gene ID" value="MDOA013955"/>
</dbReference>
<reference evidence="3" key="1">
    <citation type="journal article" date="2014" name="Genome Biol.">
        <title>Genome of the house fly, Musca domestica L., a global vector of diseases with adaptations to a septic environment.</title>
        <authorList>
            <person name="Scott J.G."/>
            <person name="Warren W.C."/>
            <person name="Beukeboom L.W."/>
            <person name="Bopp D."/>
            <person name="Clark A.G."/>
            <person name="Giers S.D."/>
            <person name="Hediger M."/>
            <person name="Jones A.K."/>
            <person name="Kasai S."/>
            <person name="Leichter C.A."/>
            <person name="Li M."/>
            <person name="Meisel R.P."/>
            <person name="Minx P."/>
            <person name="Murphy T.D."/>
            <person name="Nelson D.R."/>
            <person name="Reid W.R."/>
            <person name="Rinkevich F.D."/>
            <person name="Robertson H.M."/>
            <person name="Sackton T.B."/>
            <person name="Sattelle D.B."/>
            <person name="Thibaud-Nissen F."/>
            <person name="Tomlinson C."/>
            <person name="van de Zande L."/>
            <person name="Walden K.K."/>
            <person name="Wilson R.K."/>
            <person name="Liu N."/>
        </authorList>
    </citation>
    <scope>NUCLEOTIDE SEQUENCE</scope>
    <source>
        <strain evidence="3">Aabys</strain>
    </source>
</reference>
<dbReference type="EnsemblMetazoa" id="MDOA013955-RC">
    <property type="protein sequence ID" value="MDOA013955-PC"/>
    <property type="gene ID" value="MDOA013955"/>
</dbReference>
<dbReference type="EnsemblMetazoa" id="MDOA013955-RF">
    <property type="protein sequence ID" value="MDOA013955-PF"/>
    <property type="gene ID" value="MDOA013955"/>
</dbReference>
<dbReference type="PANTHER" id="PTHR44394:SF1">
    <property type="entry name" value="BETA-ALANINE-ACTIVATING ENZYME"/>
    <property type="match status" value="1"/>
</dbReference>
<dbReference type="STRING" id="7370.A0A1I8ND51"/>
<evidence type="ECO:0000313" key="3">
    <source>
        <dbReference type="EnsemblMetazoa" id="MDOA013955-PC"/>
    </source>
</evidence>
<dbReference type="Pfam" id="PF00501">
    <property type="entry name" value="AMP-binding"/>
    <property type="match status" value="1"/>
</dbReference>
<dbReference type="SUPFAM" id="SSF56801">
    <property type="entry name" value="Acetyl-CoA synthetase-like"/>
    <property type="match status" value="1"/>
</dbReference>
<proteinExistence type="predicted"/>
<dbReference type="Gene3D" id="3.40.50.12780">
    <property type="entry name" value="N-terminal domain of ligase-like"/>
    <property type="match status" value="1"/>
</dbReference>
<dbReference type="InterPro" id="IPR045851">
    <property type="entry name" value="AMP-bd_C_sf"/>
</dbReference>
<dbReference type="Pfam" id="PF13570">
    <property type="entry name" value="Beta-prop_ACSF4"/>
    <property type="match status" value="1"/>
</dbReference>
<dbReference type="AlphaFoldDB" id="A0A1I8ND51"/>
<evidence type="ECO:0000313" key="4">
    <source>
        <dbReference type="EnsemblMetazoa" id="MDOA013955-PE"/>
    </source>
</evidence>
<dbReference type="InterPro" id="IPR000873">
    <property type="entry name" value="AMP-dep_synth/lig_dom"/>
</dbReference>
<dbReference type="SUPFAM" id="SSF50998">
    <property type="entry name" value="Quinoprotein alcohol dehydrogenase-like"/>
    <property type="match status" value="1"/>
</dbReference>
<gene>
    <name evidence="4" type="primary">101896513</name>
</gene>